<comment type="caution">
    <text evidence="2">The sequence shown here is derived from an EMBL/GenBank/DDBJ whole genome shotgun (WGS) entry which is preliminary data.</text>
</comment>
<dbReference type="GO" id="GO:0016020">
    <property type="term" value="C:membrane"/>
    <property type="evidence" value="ECO:0007669"/>
    <property type="project" value="TreeGrafter"/>
</dbReference>
<accession>A0A0F9UN85</accession>
<evidence type="ECO:0000313" key="2">
    <source>
        <dbReference type="EMBL" id="KKN55078.1"/>
    </source>
</evidence>
<dbReference type="AlphaFoldDB" id="A0A0F9UN85"/>
<dbReference type="PANTHER" id="PTHR43798">
    <property type="entry name" value="MONOACYLGLYCEROL LIPASE"/>
    <property type="match status" value="1"/>
</dbReference>
<dbReference type="Pfam" id="PF00561">
    <property type="entry name" value="Abhydrolase_1"/>
    <property type="match status" value="1"/>
</dbReference>
<proteinExistence type="predicted"/>
<dbReference type="InterPro" id="IPR000073">
    <property type="entry name" value="AB_hydrolase_1"/>
</dbReference>
<name>A0A0F9UN85_9ZZZZ</name>
<dbReference type="EMBL" id="LAZR01000901">
    <property type="protein sequence ID" value="KKN55078.1"/>
    <property type="molecule type" value="Genomic_DNA"/>
</dbReference>
<dbReference type="SUPFAM" id="SSF53474">
    <property type="entry name" value="alpha/beta-Hydrolases"/>
    <property type="match status" value="1"/>
</dbReference>
<evidence type="ECO:0000259" key="1">
    <source>
        <dbReference type="Pfam" id="PF00561"/>
    </source>
</evidence>
<feature type="domain" description="AB hydrolase-1" evidence="1">
    <location>
        <begin position="37"/>
        <end position="251"/>
    </location>
</feature>
<protein>
    <recommendedName>
        <fullName evidence="1">AB hydrolase-1 domain-containing protein</fullName>
    </recommendedName>
</protein>
<dbReference type="Gene3D" id="3.40.50.1820">
    <property type="entry name" value="alpha/beta hydrolase"/>
    <property type="match status" value="1"/>
</dbReference>
<dbReference type="PANTHER" id="PTHR43798:SF33">
    <property type="entry name" value="HYDROLASE, PUTATIVE (AFU_ORTHOLOGUE AFUA_2G14860)-RELATED"/>
    <property type="match status" value="1"/>
</dbReference>
<dbReference type="InterPro" id="IPR029058">
    <property type="entry name" value="AB_hydrolase_fold"/>
</dbReference>
<reference evidence="2" key="1">
    <citation type="journal article" date="2015" name="Nature">
        <title>Complex archaea that bridge the gap between prokaryotes and eukaryotes.</title>
        <authorList>
            <person name="Spang A."/>
            <person name="Saw J.H."/>
            <person name="Jorgensen S.L."/>
            <person name="Zaremba-Niedzwiedzka K."/>
            <person name="Martijn J."/>
            <person name="Lind A.E."/>
            <person name="van Eijk R."/>
            <person name="Schleper C."/>
            <person name="Guy L."/>
            <person name="Ettema T.J."/>
        </authorList>
    </citation>
    <scope>NUCLEOTIDE SEQUENCE</scope>
</reference>
<gene>
    <name evidence="2" type="ORF">LCGC14_0585990</name>
</gene>
<sequence>MIIFSTYNRFRCPFIPYFKYKTNQIFYQIKDVKTKRTIIFIHGSGGISNAWKNQFDIKIRCNIIAIDLPSHGKSDKIAELNLELYVDVVRELVIFLKIKDVILAGNSLGGAVIQEYYFKYPDEVSALLLIGTGGRLRVKPQIFDSLKKDYPAFLESLEGAFSEKTDKSLIDAYSRESSEISPEVTFSDFTICDNFDTLDKTSTIDIPCLIICGIDDLLTPVKYSEYFHKKLKNSELVLIENAGHKAMLEKPTDVNNSIENFITKFL</sequence>
<dbReference type="InterPro" id="IPR050266">
    <property type="entry name" value="AB_hydrolase_sf"/>
</dbReference>
<organism evidence="2">
    <name type="scientific">marine sediment metagenome</name>
    <dbReference type="NCBI Taxonomy" id="412755"/>
    <lineage>
        <taxon>unclassified sequences</taxon>
        <taxon>metagenomes</taxon>
        <taxon>ecological metagenomes</taxon>
    </lineage>
</organism>
<dbReference type="PRINTS" id="PR00111">
    <property type="entry name" value="ABHYDROLASE"/>
</dbReference>